<dbReference type="VEuPathDB" id="FungiDB:PITG_19991"/>
<dbReference type="InParanoid" id="D0P1V3"/>
<reference evidence="2" key="1">
    <citation type="journal article" date="2009" name="Nature">
        <title>Genome sequence and analysis of the Irish potato famine pathogen Phytophthora infestans.</title>
        <authorList>
            <consortium name="The Broad Institute Genome Sequencing Platform"/>
            <person name="Haas B.J."/>
            <person name="Kamoun S."/>
            <person name="Zody M.C."/>
            <person name="Jiang R.H."/>
            <person name="Handsaker R.E."/>
            <person name="Cano L.M."/>
            <person name="Grabherr M."/>
            <person name="Kodira C.D."/>
            <person name="Raffaele S."/>
            <person name="Torto-Alalibo T."/>
            <person name="Bozkurt T.O."/>
            <person name="Ah-Fong A.M."/>
            <person name="Alvarado L."/>
            <person name="Anderson V.L."/>
            <person name="Armstrong M.R."/>
            <person name="Avrova A."/>
            <person name="Baxter L."/>
            <person name="Beynon J."/>
            <person name="Boevink P.C."/>
            <person name="Bollmann S.R."/>
            <person name="Bos J.I."/>
            <person name="Bulone V."/>
            <person name="Cai G."/>
            <person name="Cakir C."/>
            <person name="Carrington J.C."/>
            <person name="Chawner M."/>
            <person name="Conti L."/>
            <person name="Costanzo S."/>
            <person name="Ewan R."/>
            <person name="Fahlgren N."/>
            <person name="Fischbach M.A."/>
            <person name="Fugelstad J."/>
            <person name="Gilroy E.M."/>
            <person name="Gnerre S."/>
            <person name="Green P.J."/>
            <person name="Grenville-Briggs L.J."/>
            <person name="Griffith J."/>
            <person name="Grunwald N.J."/>
            <person name="Horn K."/>
            <person name="Horner N.R."/>
            <person name="Hu C.H."/>
            <person name="Huitema E."/>
            <person name="Jeong D.H."/>
            <person name="Jones A.M."/>
            <person name="Jones J.D."/>
            <person name="Jones R.W."/>
            <person name="Karlsson E.K."/>
            <person name="Kunjeti S.G."/>
            <person name="Lamour K."/>
            <person name="Liu Z."/>
            <person name="Ma L."/>
            <person name="Maclean D."/>
            <person name="Chibucos M.C."/>
            <person name="McDonald H."/>
            <person name="McWalters J."/>
            <person name="Meijer H.J."/>
            <person name="Morgan W."/>
            <person name="Morris P.F."/>
            <person name="Munro C.A."/>
            <person name="O'Neill K."/>
            <person name="Ospina-Giraldo M."/>
            <person name="Pinzon A."/>
            <person name="Pritchard L."/>
            <person name="Ramsahoye B."/>
            <person name="Ren Q."/>
            <person name="Restrepo S."/>
            <person name="Roy S."/>
            <person name="Sadanandom A."/>
            <person name="Savidor A."/>
            <person name="Schornack S."/>
            <person name="Schwartz D.C."/>
            <person name="Schumann U.D."/>
            <person name="Schwessinger B."/>
            <person name="Seyer L."/>
            <person name="Sharpe T."/>
            <person name="Silvar C."/>
            <person name="Song J."/>
            <person name="Studholme D.J."/>
            <person name="Sykes S."/>
            <person name="Thines M."/>
            <person name="van de Vondervoort P.J."/>
            <person name="Phuntumart V."/>
            <person name="Wawra S."/>
            <person name="Weide R."/>
            <person name="Win J."/>
            <person name="Young C."/>
            <person name="Zhou S."/>
            <person name="Fry W."/>
            <person name="Meyers B.C."/>
            <person name="van West P."/>
            <person name="Ristaino J."/>
            <person name="Govers F."/>
            <person name="Birch P.R."/>
            <person name="Whisson S.C."/>
            <person name="Judelson H.S."/>
            <person name="Nusbaum C."/>
        </authorList>
    </citation>
    <scope>NUCLEOTIDE SEQUENCE [LARGE SCALE GENOMIC DNA]</scope>
    <source>
        <strain evidence="2">T30-4</strain>
    </source>
</reference>
<dbReference type="KEGG" id="pif:PITG_19991"/>
<evidence type="ECO:0000313" key="1">
    <source>
        <dbReference type="EMBL" id="EEY55086.1"/>
    </source>
</evidence>
<protein>
    <submittedName>
        <fullName evidence="1">Uncharacterized protein</fullName>
    </submittedName>
</protein>
<dbReference type="AlphaFoldDB" id="D0P1V3"/>
<dbReference type="GeneID" id="9480473"/>
<evidence type="ECO:0000313" key="2">
    <source>
        <dbReference type="Proteomes" id="UP000006643"/>
    </source>
</evidence>
<name>D0P1V3_PHYIT</name>
<organism evidence="1 2">
    <name type="scientific">Phytophthora infestans (strain T30-4)</name>
    <name type="common">Potato late blight agent</name>
    <dbReference type="NCBI Taxonomy" id="403677"/>
    <lineage>
        <taxon>Eukaryota</taxon>
        <taxon>Sar</taxon>
        <taxon>Stramenopiles</taxon>
        <taxon>Oomycota</taxon>
        <taxon>Peronosporomycetes</taxon>
        <taxon>Peronosporales</taxon>
        <taxon>Peronosporaceae</taxon>
        <taxon>Phytophthora</taxon>
    </lineage>
</organism>
<sequence length="51" mass="5826">MIEELLDFRFSDGDVKRHLETADTKTEKTLAWQLFASVLSDSLGMVLTPIR</sequence>
<dbReference type="RefSeq" id="XP_002895716.1">
    <property type="nucleotide sequence ID" value="XM_002895670.1"/>
</dbReference>
<proteinExistence type="predicted"/>
<dbReference type="OrthoDB" id="121349at2759"/>
<dbReference type="EMBL" id="DS028258">
    <property type="protein sequence ID" value="EEY55086.1"/>
    <property type="molecule type" value="Genomic_DNA"/>
</dbReference>
<gene>
    <name evidence="1" type="ORF">PITG_19991</name>
</gene>
<dbReference type="HOGENOM" id="CLU_3110522_0_0_1"/>
<keyword evidence="2" id="KW-1185">Reference proteome</keyword>
<accession>D0P1V3</accession>
<dbReference type="Proteomes" id="UP000006643">
    <property type="component" value="Unassembled WGS sequence"/>
</dbReference>